<dbReference type="Pfam" id="PF02244">
    <property type="entry name" value="Propep_M14"/>
    <property type="match status" value="2"/>
</dbReference>
<dbReference type="Gene3D" id="3.30.70.340">
    <property type="entry name" value="Metallocarboxypeptidase-like"/>
    <property type="match status" value="2"/>
</dbReference>
<proteinExistence type="inferred from homology"/>
<dbReference type="PROSITE" id="PS00133">
    <property type="entry name" value="CARBOXYPEPT_ZN_2"/>
    <property type="match status" value="1"/>
</dbReference>
<dbReference type="RefSeq" id="XP_050512792.1">
    <property type="nucleotide sequence ID" value="XM_050656835.1"/>
</dbReference>
<dbReference type="SUPFAM" id="SSF53187">
    <property type="entry name" value="Zn-dependent exopeptidases"/>
    <property type="match status" value="2"/>
</dbReference>
<feature type="domain" description="Peptidase M14" evidence="12">
    <location>
        <begin position="563"/>
        <end position="859"/>
    </location>
</feature>
<feature type="active site" description="Proton donor/acceptor" evidence="11">
    <location>
        <position position="825"/>
    </location>
</feature>
<dbReference type="PANTHER" id="PTHR11705:SF153">
    <property type="entry name" value="ZINC CARBOXYPEPTIDASE A 1-LIKE PROTEIN"/>
    <property type="match status" value="1"/>
</dbReference>
<evidence type="ECO:0000256" key="6">
    <source>
        <dbReference type="ARBA" id="ARBA00022729"/>
    </source>
</evidence>
<evidence type="ECO:0000259" key="12">
    <source>
        <dbReference type="PROSITE" id="PS52035"/>
    </source>
</evidence>
<dbReference type="PANTHER" id="PTHR11705">
    <property type="entry name" value="PROTEASE FAMILY M14 CARBOXYPEPTIDASE A,B"/>
    <property type="match status" value="1"/>
</dbReference>
<evidence type="ECO:0000256" key="1">
    <source>
        <dbReference type="ARBA" id="ARBA00001947"/>
    </source>
</evidence>
<evidence type="ECO:0000256" key="8">
    <source>
        <dbReference type="ARBA" id="ARBA00022833"/>
    </source>
</evidence>
<sequence>MYVHTFLRKKYCKILLMQGKMKLASFCILASLLSFSSAVVRYDNYTLYKLSPKTSYQLKLLQNLQESNEHKLDFWRNPYKVGVPIDVLVSPEEKYKFEYVIGKSNVKFQVLTSNVQEQIDEESKVNNLRSLKKGELTWDRYYDLEHINSWLKKLAKDYPDKVTLIKGGKSFEKRDILGVKVSFGKQKGRRSVWLDSQIHAREWIAAPTTTFILNEILHSKDPAVRAMAESHDWYIFPVINPDGFVYSHTEERLWRKTRSDYGTGCIGTDPNRNWGYKWNEMGASSDPCESDYAGPHAFSEIEVKSLSKYMSKVANKILLYITFHSHGQYILLPYGHTRDHLDNYDEAYKLAKKAAKSLAVRYGTKYDVGNIGKLMGLITGSSMDWYKKNYQIPFAYAYELRDKYSFELPQDQIIPNCLEVLDSLVTLLKGADALYKSVINTGNMKFTSLYILASLLVFSSAVVRYDNYTLYKIYPKSTNDLEFLQNLQKSKEYKLDFWNEPSTLRKFVNVLVSPKDKYSFEYIIGKNNLNFEVITDNIQDRIDEESRVHSLQTVKGVELTWDKYYDLEAINLWLKKLASEYHDKVTLIEGGKSYEGRDILGVKVSFGPQKGKRSVWLDSQIHAREWISGATTTYILNEILRSDDSRIRDIAESHDWYIFPVINPDGFEFTHTTNRMWRKTRTDYGQGEECRGADPNRNWDYKWNEGGSTDDPCDEIYAGPKAFSEIETRTLSEYMSTVVDELLLFITFHSFSELILLPYGYTDEHLDNYNVTYPVALKAAEALAERYGTEYTVGDIVETGIGIATGSNMDWVKGVYQVPFAYAYELRDQGEYGFILPPEQIIPNCLEVLDSLLTILEEADKIYQS</sequence>
<evidence type="ECO:0000313" key="13">
    <source>
        <dbReference type="EnsemblMetazoa" id="XP_050512792.1"/>
    </source>
</evidence>
<evidence type="ECO:0000256" key="3">
    <source>
        <dbReference type="ARBA" id="ARBA00022645"/>
    </source>
</evidence>
<dbReference type="GeneID" id="126888498"/>
<keyword evidence="14" id="KW-1185">Reference proteome</keyword>
<dbReference type="InterPro" id="IPR036990">
    <property type="entry name" value="M14A-like_propep"/>
</dbReference>
<evidence type="ECO:0000256" key="5">
    <source>
        <dbReference type="ARBA" id="ARBA00022723"/>
    </source>
</evidence>
<evidence type="ECO:0000313" key="14">
    <source>
        <dbReference type="Proteomes" id="UP001652700"/>
    </source>
</evidence>
<keyword evidence="3" id="KW-0121">Carboxypeptidase</keyword>
<dbReference type="PROSITE" id="PS52035">
    <property type="entry name" value="PEPTIDASE_M14"/>
    <property type="match status" value="2"/>
</dbReference>
<dbReference type="SUPFAM" id="SSF54897">
    <property type="entry name" value="Protease propeptides/inhibitors"/>
    <property type="match status" value="2"/>
</dbReference>
<organism evidence="13 14">
    <name type="scientific">Diabrotica virgifera virgifera</name>
    <name type="common">western corn rootworm</name>
    <dbReference type="NCBI Taxonomy" id="50390"/>
    <lineage>
        <taxon>Eukaryota</taxon>
        <taxon>Metazoa</taxon>
        <taxon>Ecdysozoa</taxon>
        <taxon>Arthropoda</taxon>
        <taxon>Hexapoda</taxon>
        <taxon>Insecta</taxon>
        <taxon>Pterygota</taxon>
        <taxon>Neoptera</taxon>
        <taxon>Endopterygota</taxon>
        <taxon>Coleoptera</taxon>
        <taxon>Polyphaga</taxon>
        <taxon>Cucujiformia</taxon>
        <taxon>Chrysomeloidea</taxon>
        <taxon>Chrysomelidae</taxon>
        <taxon>Galerucinae</taxon>
        <taxon>Diabroticina</taxon>
        <taxon>Diabroticites</taxon>
        <taxon>Diabrotica</taxon>
    </lineage>
</organism>
<evidence type="ECO:0000256" key="7">
    <source>
        <dbReference type="ARBA" id="ARBA00022801"/>
    </source>
</evidence>
<comment type="similarity">
    <text evidence="2 11">Belongs to the peptidase M14 family.</text>
</comment>
<evidence type="ECO:0000256" key="10">
    <source>
        <dbReference type="ARBA" id="ARBA00023157"/>
    </source>
</evidence>
<feature type="domain" description="Peptidase M14" evidence="12">
    <location>
        <begin position="140"/>
        <end position="431"/>
    </location>
</feature>
<dbReference type="Pfam" id="PF00246">
    <property type="entry name" value="Peptidase_M14"/>
    <property type="match status" value="2"/>
</dbReference>
<dbReference type="EnsemblMetazoa" id="XM_050656835.1">
    <property type="protein sequence ID" value="XP_050512792.1"/>
    <property type="gene ID" value="LOC126888498"/>
</dbReference>
<comment type="cofactor">
    <cofactor evidence="1">
        <name>Zn(2+)</name>
        <dbReference type="ChEBI" id="CHEBI:29105"/>
    </cofactor>
</comment>
<name>A0ABM5KRH3_DIAVI</name>
<dbReference type="InterPro" id="IPR000834">
    <property type="entry name" value="Peptidase_M14"/>
</dbReference>
<dbReference type="PRINTS" id="PR00765">
    <property type="entry name" value="CRBOXYPTASEA"/>
</dbReference>
<keyword evidence="9" id="KW-0482">Metalloprotease</keyword>
<feature type="active site" description="Proton donor/acceptor" evidence="11">
    <location>
        <position position="399"/>
    </location>
</feature>
<reference evidence="13" key="1">
    <citation type="submission" date="2025-05" db="UniProtKB">
        <authorList>
            <consortium name="EnsemblMetazoa"/>
        </authorList>
    </citation>
    <scope>IDENTIFICATION</scope>
</reference>
<evidence type="ECO:0000256" key="9">
    <source>
        <dbReference type="ARBA" id="ARBA00023049"/>
    </source>
</evidence>
<protein>
    <recommendedName>
        <fullName evidence="12">Peptidase M14 domain-containing protein</fullName>
    </recommendedName>
</protein>
<accession>A0ABM5KRH3</accession>
<dbReference type="Proteomes" id="UP001652700">
    <property type="component" value="Unplaced"/>
</dbReference>
<dbReference type="SMART" id="SM00631">
    <property type="entry name" value="Zn_pept"/>
    <property type="match status" value="2"/>
</dbReference>
<evidence type="ECO:0000256" key="4">
    <source>
        <dbReference type="ARBA" id="ARBA00022670"/>
    </source>
</evidence>
<keyword evidence="4" id="KW-0645">Protease</keyword>
<keyword evidence="6" id="KW-0732">Signal</keyword>
<evidence type="ECO:0000256" key="2">
    <source>
        <dbReference type="ARBA" id="ARBA00005988"/>
    </source>
</evidence>
<dbReference type="CDD" id="cd03860">
    <property type="entry name" value="M14_CP_A-B_like"/>
    <property type="match status" value="2"/>
</dbReference>
<dbReference type="Gene3D" id="3.40.630.10">
    <property type="entry name" value="Zn peptidases"/>
    <property type="match status" value="2"/>
</dbReference>
<keyword evidence="8" id="KW-0862">Zinc</keyword>
<keyword evidence="5" id="KW-0479">Metal-binding</keyword>
<keyword evidence="10" id="KW-1015">Disulfide bond</keyword>
<dbReference type="InterPro" id="IPR003146">
    <property type="entry name" value="M14A_act_pep"/>
</dbReference>
<dbReference type="InterPro" id="IPR057247">
    <property type="entry name" value="CARBOXYPEPT_ZN_2"/>
</dbReference>
<keyword evidence="7" id="KW-0378">Hydrolase</keyword>
<evidence type="ECO:0000256" key="11">
    <source>
        <dbReference type="PROSITE-ProRule" id="PRU01379"/>
    </source>
</evidence>